<dbReference type="PANTHER" id="PTHR34109">
    <property type="entry name" value="BNAUNNG04460D PROTEIN-RELATED"/>
    <property type="match status" value="1"/>
</dbReference>
<dbReference type="Proteomes" id="UP001302274">
    <property type="component" value="Unassembled WGS sequence"/>
</dbReference>
<dbReference type="Gene3D" id="3.30.720.120">
    <property type="match status" value="1"/>
</dbReference>
<dbReference type="RefSeq" id="WP_323577417.1">
    <property type="nucleotide sequence ID" value="NZ_JAYGJQ010000002.1"/>
</dbReference>
<evidence type="ECO:0000259" key="1">
    <source>
        <dbReference type="PROSITE" id="PS51819"/>
    </source>
</evidence>
<reference evidence="2 3" key="1">
    <citation type="submission" date="2023-11" db="EMBL/GenBank/DDBJ databases">
        <title>A Novel Polar Bacteriovorax (B. antarcticus) Isolated from the Biocrust in Antarctica.</title>
        <authorList>
            <person name="Mun W."/>
            <person name="Choi S.Y."/>
            <person name="Mitchell R.J."/>
        </authorList>
    </citation>
    <scope>NUCLEOTIDE SEQUENCE [LARGE SCALE GENOMIC DNA]</scope>
    <source>
        <strain evidence="2 3">PP10</strain>
    </source>
</reference>
<dbReference type="InterPro" id="IPR004360">
    <property type="entry name" value="Glyas_Fos-R_dOase_dom"/>
</dbReference>
<dbReference type="SUPFAM" id="SSF54593">
    <property type="entry name" value="Glyoxalase/Bleomycin resistance protein/Dihydroxybiphenyl dioxygenase"/>
    <property type="match status" value="1"/>
</dbReference>
<organism evidence="2 3">
    <name type="scientific">Bacteriovorax antarcticus</name>
    <dbReference type="NCBI Taxonomy" id="3088717"/>
    <lineage>
        <taxon>Bacteria</taxon>
        <taxon>Pseudomonadati</taxon>
        <taxon>Bdellovibrionota</taxon>
        <taxon>Bacteriovoracia</taxon>
        <taxon>Bacteriovoracales</taxon>
        <taxon>Bacteriovoracaceae</taxon>
        <taxon>Bacteriovorax</taxon>
    </lineage>
</organism>
<evidence type="ECO:0000313" key="2">
    <source>
        <dbReference type="EMBL" id="MEA9357412.1"/>
    </source>
</evidence>
<accession>A0ABU5VWI0</accession>
<gene>
    <name evidence="2" type="ORF">SHI21_14390</name>
</gene>
<dbReference type="EMBL" id="JAYGJQ010000002">
    <property type="protein sequence ID" value="MEA9357412.1"/>
    <property type="molecule type" value="Genomic_DNA"/>
</dbReference>
<dbReference type="CDD" id="cd07246">
    <property type="entry name" value="VOC_like"/>
    <property type="match status" value="1"/>
</dbReference>
<protein>
    <submittedName>
        <fullName evidence="2">VOC family protein</fullName>
    </submittedName>
</protein>
<dbReference type="Gene3D" id="3.30.720.110">
    <property type="match status" value="1"/>
</dbReference>
<keyword evidence="3" id="KW-1185">Reference proteome</keyword>
<dbReference type="PANTHER" id="PTHR34109:SF1">
    <property type="entry name" value="VOC DOMAIN-CONTAINING PROTEIN"/>
    <property type="match status" value="1"/>
</dbReference>
<name>A0ABU5VWI0_9BACT</name>
<dbReference type="InterPro" id="IPR029068">
    <property type="entry name" value="Glyas_Bleomycin-R_OHBP_Dase"/>
</dbReference>
<dbReference type="Pfam" id="PF00903">
    <property type="entry name" value="Glyoxalase"/>
    <property type="match status" value="1"/>
</dbReference>
<proteinExistence type="predicted"/>
<sequence length="158" mass="17709">MNTTEQSSEVRAIPKGFHAVTPYIIVDEPAKALEFYEKALGAKVIYKMEISPGEIAHAEFKVGDSIIMMAGNSPEMHLTPQRGEYRSVSFMVYVPDVDAAAEKALGAGMKLIKEVRDQFYGDRAGTFEDPFGHIWTLGTHIEDVDPEELRRRAEKVYN</sequence>
<feature type="domain" description="VOC" evidence="1">
    <location>
        <begin position="16"/>
        <end position="140"/>
    </location>
</feature>
<dbReference type="PROSITE" id="PS51819">
    <property type="entry name" value="VOC"/>
    <property type="match status" value="1"/>
</dbReference>
<dbReference type="InterPro" id="IPR037523">
    <property type="entry name" value="VOC_core"/>
</dbReference>
<comment type="caution">
    <text evidence="2">The sequence shown here is derived from an EMBL/GenBank/DDBJ whole genome shotgun (WGS) entry which is preliminary data.</text>
</comment>
<evidence type="ECO:0000313" key="3">
    <source>
        <dbReference type="Proteomes" id="UP001302274"/>
    </source>
</evidence>